<protein>
    <recommendedName>
        <fullName evidence="4">microbial collagenase</fullName>
        <ecNumber evidence="4">3.4.24.3</ecNumber>
    </recommendedName>
</protein>
<feature type="signal peptide" evidence="13">
    <location>
        <begin position="1"/>
        <end position="25"/>
    </location>
</feature>
<evidence type="ECO:0000256" key="11">
    <source>
        <dbReference type="ARBA" id="ARBA00023049"/>
    </source>
</evidence>
<organism evidence="15 16">
    <name type="scientific">Parachitinimonas caeni</name>
    <dbReference type="NCBI Taxonomy" id="3031301"/>
    <lineage>
        <taxon>Bacteria</taxon>
        <taxon>Pseudomonadati</taxon>
        <taxon>Pseudomonadota</taxon>
        <taxon>Betaproteobacteria</taxon>
        <taxon>Neisseriales</taxon>
        <taxon>Chitinibacteraceae</taxon>
        <taxon>Parachitinimonas</taxon>
    </lineage>
</organism>
<dbReference type="Pfam" id="PF08453">
    <property type="entry name" value="Peptidase_M9_N"/>
    <property type="match status" value="1"/>
</dbReference>
<evidence type="ECO:0000256" key="9">
    <source>
        <dbReference type="ARBA" id="ARBA00022801"/>
    </source>
</evidence>
<dbReference type="Gene3D" id="3.40.30.160">
    <property type="entry name" value="Collagenase ColT, N-terminal domain"/>
    <property type="match status" value="1"/>
</dbReference>
<accession>A0ABT7DR44</accession>
<keyword evidence="11" id="KW-0482">Metalloprotease</keyword>
<dbReference type="InterPro" id="IPR013661">
    <property type="entry name" value="Peptidase_M9_N_dom"/>
</dbReference>
<evidence type="ECO:0000256" key="3">
    <source>
        <dbReference type="ARBA" id="ARBA00004613"/>
    </source>
</evidence>
<evidence type="ECO:0000313" key="15">
    <source>
        <dbReference type="EMBL" id="MDK2122429.1"/>
    </source>
</evidence>
<dbReference type="EMBL" id="JARRAF010000001">
    <property type="protein sequence ID" value="MDK2122429.1"/>
    <property type="molecule type" value="Genomic_DNA"/>
</dbReference>
<evidence type="ECO:0000256" key="8">
    <source>
        <dbReference type="ARBA" id="ARBA00022729"/>
    </source>
</evidence>
<evidence type="ECO:0000256" key="1">
    <source>
        <dbReference type="ARBA" id="ARBA00000424"/>
    </source>
</evidence>
<proteinExistence type="predicted"/>
<evidence type="ECO:0000256" key="5">
    <source>
        <dbReference type="ARBA" id="ARBA00022525"/>
    </source>
</evidence>
<dbReference type="Pfam" id="PF01752">
    <property type="entry name" value="Peptidase_M9"/>
    <property type="match status" value="1"/>
</dbReference>
<dbReference type="RefSeq" id="WP_284098717.1">
    <property type="nucleotide sequence ID" value="NZ_JARRAF010000001.1"/>
</dbReference>
<evidence type="ECO:0000256" key="12">
    <source>
        <dbReference type="ARBA" id="ARBA00023145"/>
    </source>
</evidence>
<keyword evidence="10" id="KW-0862">Zinc</keyword>
<evidence type="ECO:0000313" key="16">
    <source>
        <dbReference type="Proteomes" id="UP001172778"/>
    </source>
</evidence>
<comment type="catalytic activity">
    <reaction evidence="1">
        <text>Digestion of native collagen in the triple helical region at Xaa-|-Gly bonds. With synthetic peptides, a preference is shown for Gly at P3 and P1', Pro and Ala at P2 and P2', and hydroxyproline, Ala or Arg at P3'.</text>
        <dbReference type="EC" id="3.4.24.3"/>
    </reaction>
</comment>
<dbReference type="PANTHER" id="PTHR13062">
    <property type="entry name" value="COLLAGENASE"/>
    <property type="match status" value="1"/>
</dbReference>
<keyword evidence="12" id="KW-0865">Zymogen</keyword>
<evidence type="ECO:0000256" key="7">
    <source>
        <dbReference type="ARBA" id="ARBA00022723"/>
    </source>
</evidence>
<keyword evidence="7" id="KW-0479">Metal-binding</keyword>
<dbReference type="InterPro" id="IPR002169">
    <property type="entry name" value="Peptidase_M9A/M9B"/>
</dbReference>
<evidence type="ECO:0000256" key="10">
    <source>
        <dbReference type="ARBA" id="ARBA00022833"/>
    </source>
</evidence>
<comment type="cofactor">
    <cofactor evidence="2">
        <name>Zn(2+)</name>
        <dbReference type="ChEBI" id="CHEBI:29105"/>
    </cofactor>
</comment>
<keyword evidence="5" id="KW-0964">Secreted</keyword>
<dbReference type="PANTHER" id="PTHR13062:SF9">
    <property type="entry name" value="MICROBIAL COLLAGENASE"/>
    <property type="match status" value="1"/>
</dbReference>
<dbReference type="EC" id="3.4.24.3" evidence="4"/>
<evidence type="ECO:0000256" key="4">
    <source>
        <dbReference type="ARBA" id="ARBA00012653"/>
    </source>
</evidence>
<dbReference type="Proteomes" id="UP001172778">
    <property type="component" value="Unassembled WGS sequence"/>
</dbReference>
<evidence type="ECO:0000256" key="13">
    <source>
        <dbReference type="SAM" id="SignalP"/>
    </source>
</evidence>
<feature type="domain" description="Peptidase M9 collagenase N-terminal" evidence="14">
    <location>
        <begin position="84"/>
        <end position="233"/>
    </location>
</feature>
<comment type="caution">
    <text evidence="15">The sequence shown here is derived from an EMBL/GenBank/DDBJ whole genome shotgun (WGS) entry which is preliminary data.</text>
</comment>
<dbReference type="Gene3D" id="1.10.390.20">
    <property type="match status" value="1"/>
</dbReference>
<evidence type="ECO:0000256" key="2">
    <source>
        <dbReference type="ARBA" id="ARBA00001947"/>
    </source>
</evidence>
<comment type="subcellular location">
    <subcellularLocation>
        <location evidence="3">Secreted</location>
    </subcellularLocation>
</comment>
<evidence type="ECO:0000259" key="14">
    <source>
        <dbReference type="Pfam" id="PF08453"/>
    </source>
</evidence>
<name>A0ABT7DR44_9NEIS</name>
<gene>
    <name evidence="15" type="ORF">PZA18_00025</name>
</gene>
<dbReference type="PRINTS" id="PR00931">
    <property type="entry name" value="MICOLLPTASE"/>
</dbReference>
<evidence type="ECO:0000256" key="6">
    <source>
        <dbReference type="ARBA" id="ARBA00022670"/>
    </source>
</evidence>
<keyword evidence="16" id="KW-1185">Reference proteome</keyword>
<feature type="chain" id="PRO_5045214543" description="microbial collagenase" evidence="13">
    <location>
        <begin position="26"/>
        <end position="736"/>
    </location>
</feature>
<dbReference type="GO" id="GO:0004222">
    <property type="term" value="F:metalloendopeptidase activity"/>
    <property type="evidence" value="ECO:0007669"/>
    <property type="project" value="UniProtKB-EC"/>
</dbReference>
<reference evidence="15" key="1">
    <citation type="submission" date="2023-03" db="EMBL/GenBank/DDBJ databases">
        <title>Chitinimonas shenzhenensis gen. nov., sp. nov., a novel member of family Burkholderiaceae isolated from activated sludge collected in Shen Zhen, China.</title>
        <authorList>
            <person name="Wang X."/>
        </authorList>
    </citation>
    <scope>NUCLEOTIDE SEQUENCE</scope>
    <source>
        <strain evidence="15">DQS-5</strain>
    </source>
</reference>
<sequence length="736" mass="82873">MFVRYKMNFLSLCLFSAFSSQYVMAEQIPHQYDTEKLPAHSHGKLNQPDAPHLRQLMPPNEQQSHFSLPEISRQSFAAVDCPDVDKIASYSGTALADYLVSLPNYECTYGLFSANSSQQAKIYTLANYLAVVNRLAAEAASYNATTSAVDNLVLFLRAGYFLADSNPPSTQVRDAIRPALKQLMTGSNLFKPNPVARSTAREVMTLVTNMRDEAYFLPYVRDLVVRFTNSSNNPNASDVFKYYDGDAGFTGILTIFYYAQWRDDAKAVLVSDLSYLNALNGILTQNKSALLDAKKAYQLNDTANEAFRFMQYPQTRNQAKTYVKQTLASSSMMGVDSDLWIAAARAVDYYDSANCAEYGTCGYRTKIEDLVLKNRYTCSPSIKIKAQDMTEDQFKQACSLLAQEEDYFHAMLQTNRKPVANDNNTTLEVVVFDDYTNYDKWAGTLFDISTDNGGMYLEGDPAKVGNQARFIAHEASWLRPKFSIWNLEHEFVHYLDGRFNMYGDFSKSTTVPTVWWIEGIAEYLSLKNNNQKAIDVAKKGTYKLSQIFQNTYGMSDYVPRAYSWGYMAARFMVEKHRGDVNAVMANFRSGDYQSYQKYMSDIGSRYDSEFASWVSTATTSGTPPLPDDVKWCESQFELKKGCAIKVSADNVGYLALFVPSGARNLVFTSKGGNGDMDMYVGRGYYPTNMRFDGRSIEDGNVEKVTIYLPAGNTWYYLTLPAKSPYAEVSVTATYVQ</sequence>
<keyword evidence="9 15" id="KW-0378">Hydrolase</keyword>
<keyword evidence="6" id="KW-0645">Protease</keyword>
<keyword evidence="8 13" id="KW-0732">Signal</keyword>
<dbReference type="Gene3D" id="2.60.120.380">
    <property type="match status" value="1"/>
</dbReference>